<evidence type="ECO:0008006" key="5">
    <source>
        <dbReference type="Google" id="ProtNLM"/>
    </source>
</evidence>
<keyword evidence="2" id="KW-0732">Signal</keyword>
<organism evidence="3 4">
    <name type="scientific">Actinocatenispora sera</name>
    <dbReference type="NCBI Taxonomy" id="390989"/>
    <lineage>
        <taxon>Bacteria</taxon>
        <taxon>Bacillati</taxon>
        <taxon>Actinomycetota</taxon>
        <taxon>Actinomycetes</taxon>
        <taxon>Micromonosporales</taxon>
        <taxon>Micromonosporaceae</taxon>
        <taxon>Actinocatenispora</taxon>
    </lineage>
</organism>
<evidence type="ECO:0000256" key="1">
    <source>
        <dbReference type="SAM" id="Phobius"/>
    </source>
</evidence>
<evidence type="ECO:0000313" key="4">
    <source>
        <dbReference type="Proteomes" id="UP000680750"/>
    </source>
</evidence>
<feature type="transmembrane region" description="Helical" evidence="1">
    <location>
        <begin position="540"/>
        <end position="557"/>
    </location>
</feature>
<proteinExistence type="predicted"/>
<protein>
    <recommendedName>
        <fullName evidence="5">Integral membrane protein</fullName>
    </recommendedName>
</protein>
<dbReference type="AlphaFoldDB" id="A0A810L7I0"/>
<feature type="transmembrane region" description="Helical" evidence="1">
    <location>
        <begin position="359"/>
        <end position="384"/>
    </location>
</feature>
<accession>A0A810L7I0</accession>
<feature type="transmembrane region" description="Helical" evidence="1">
    <location>
        <begin position="595"/>
        <end position="617"/>
    </location>
</feature>
<keyword evidence="1" id="KW-1133">Transmembrane helix</keyword>
<dbReference type="SUPFAM" id="SSF53649">
    <property type="entry name" value="Alkaline phosphatase-like"/>
    <property type="match status" value="1"/>
</dbReference>
<dbReference type="Proteomes" id="UP000680750">
    <property type="component" value="Chromosome"/>
</dbReference>
<feature type="signal peptide" evidence="2">
    <location>
        <begin position="1"/>
        <end position="26"/>
    </location>
</feature>
<evidence type="ECO:0000256" key="2">
    <source>
        <dbReference type="SAM" id="SignalP"/>
    </source>
</evidence>
<dbReference type="RefSeq" id="WP_051803114.1">
    <property type="nucleotide sequence ID" value="NZ_AP023354.1"/>
</dbReference>
<keyword evidence="1" id="KW-0812">Transmembrane</keyword>
<dbReference type="OrthoDB" id="3264110at2"/>
<feature type="transmembrane region" description="Helical" evidence="1">
    <location>
        <begin position="324"/>
        <end position="347"/>
    </location>
</feature>
<feature type="transmembrane region" description="Helical" evidence="1">
    <location>
        <begin position="390"/>
        <end position="410"/>
    </location>
</feature>
<name>A0A810L7I0_9ACTN</name>
<feature type="transmembrane region" description="Helical" evidence="1">
    <location>
        <begin position="462"/>
        <end position="484"/>
    </location>
</feature>
<feature type="transmembrane region" description="Helical" evidence="1">
    <location>
        <begin position="422"/>
        <end position="442"/>
    </location>
</feature>
<keyword evidence="1" id="KW-0472">Membrane</keyword>
<reference evidence="3" key="1">
    <citation type="submission" date="2020-08" db="EMBL/GenBank/DDBJ databases">
        <title>Whole genome shotgun sequence of Actinocatenispora sera NBRC 101916.</title>
        <authorList>
            <person name="Komaki H."/>
            <person name="Tamura T."/>
        </authorList>
    </citation>
    <scope>NUCLEOTIDE SEQUENCE</scope>
    <source>
        <strain evidence="3">NBRC 101916</strain>
    </source>
</reference>
<feature type="transmembrane region" description="Helical" evidence="1">
    <location>
        <begin position="491"/>
        <end position="509"/>
    </location>
</feature>
<dbReference type="InterPro" id="IPR017850">
    <property type="entry name" value="Alkaline_phosphatase_core_sf"/>
</dbReference>
<feature type="transmembrane region" description="Helical" evidence="1">
    <location>
        <begin position="629"/>
        <end position="649"/>
    </location>
</feature>
<keyword evidence="4" id="KW-1185">Reference proteome</keyword>
<dbReference type="Gene3D" id="3.40.720.10">
    <property type="entry name" value="Alkaline Phosphatase, subunit A"/>
    <property type="match status" value="2"/>
</dbReference>
<sequence length="686" mass="69366">MTGRRAAGLLLVTLGVLLGLAAPASAAPTHAARSSGQVIVIGVPGLRWDDLSAADTPALWRLAGNGSIGTLSARSTRALSCPEDGWVTLGAGARAQRGPHRATPRACPNPPVRLVLHADGSAVLDDQPDVVLRNTSAQARPGALAESLRCATAIGSGAAIAAARPVGRITQYLPKLPTHLRAVLARCPLTVVDAGQVTGTSAPRRAAVRAVDRLVGQVVAARAADSTVLVAGVSDTGTPARLHVAIADGPDFRGGWLTSGSTNRTGYVQLADVAPTVTDTLGLRRPAAFTGQPWQHGSARTATMPVSRDRLVDADRSSVATAGVAGWFVAVLVASQLVLYLLVGFGLSRLVDAPDRTRAVIATAAAAAALVVPAMLLANVVPWWRTGAPGWTFLAVVAGWLAVATAVVRLGPWRRWRLGQPAATAAVAVAVIGVDVVSGAHLELDNVVGYAAVTGDRYTGLGMVGLGAFAAAVLALAGCLAVRVPRRYRPVLMALVGGAGVVAVGGPFFGADPGAAIGMTAGAAVAAVLSRGGFLTVTRLGWAIVAGLGVTGAFALLDLTRPPEQRGHLARFVGHLFGGTAGPALHRVMQANTMATVGSLLSLLVAVSAVFVGLVLLGPAAGLRRVHGLFPSLRGALAGATVAAVLAGLFDGAGLIVAGAAASVAVPLAVQYCLQVRRPERGEPAS</sequence>
<dbReference type="KEGG" id="aser:Asera_44040"/>
<evidence type="ECO:0000313" key="3">
    <source>
        <dbReference type="EMBL" id="BCJ30296.1"/>
    </source>
</evidence>
<dbReference type="EMBL" id="AP023354">
    <property type="protein sequence ID" value="BCJ30296.1"/>
    <property type="molecule type" value="Genomic_DNA"/>
</dbReference>
<feature type="transmembrane region" description="Helical" evidence="1">
    <location>
        <begin position="515"/>
        <end position="533"/>
    </location>
</feature>
<gene>
    <name evidence="3" type="ORF">Asera_44040</name>
</gene>
<feature type="chain" id="PRO_5032530874" description="Integral membrane protein" evidence="2">
    <location>
        <begin position="27"/>
        <end position="686"/>
    </location>
</feature>